<keyword evidence="7 9" id="KW-0496">Mitochondrion</keyword>
<evidence type="ECO:0000256" key="9">
    <source>
        <dbReference type="RuleBase" id="RU362000"/>
    </source>
</evidence>
<comment type="similarity">
    <text evidence="2 9">Belongs to the sideroflexin family.</text>
</comment>
<dbReference type="Proteomes" id="UP000695022">
    <property type="component" value="Unplaced"/>
</dbReference>
<evidence type="ECO:0000313" key="10">
    <source>
        <dbReference type="Proteomes" id="UP000695022"/>
    </source>
</evidence>
<protein>
    <recommendedName>
        <fullName evidence="9">Sidoreflexin</fullName>
    </recommendedName>
</protein>
<name>A0ABM1EL76_PRICU</name>
<evidence type="ECO:0000256" key="3">
    <source>
        <dbReference type="ARBA" id="ARBA00022448"/>
    </source>
</evidence>
<keyword evidence="6 9" id="KW-1133">Transmembrane helix</keyword>
<evidence type="ECO:0000313" key="11">
    <source>
        <dbReference type="RefSeq" id="XP_014672932.1"/>
    </source>
</evidence>
<dbReference type="GeneID" id="106813322"/>
<proteinExistence type="inferred from homology"/>
<feature type="transmembrane region" description="Helical" evidence="9">
    <location>
        <begin position="270"/>
        <end position="291"/>
    </location>
</feature>
<evidence type="ECO:0000256" key="2">
    <source>
        <dbReference type="ARBA" id="ARBA00005974"/>
    </source>
</evidence>
<dbReference type="PANTHER" id="PTHR11153:SF14">
    <property type="entry name" value="SIDEROFLEXIN-2"/>
    <property type="match status" value="1"/>
</dbReference>
<evidence type="ECO:0000256" key="5">
    <source>
        <dbReference type="ARBA" id="ARBA00022970"/>
    </source>
</evidence>
<keyword evidence="10" id="KW-1185">Reference proteome</keyword>
<comment type="subcellular location">
    <subcellularLocation>
        <location evidence="1 9">Mitochondrion membrane</location>
        <topology evidence="1 9">Multi-pass membrane protein</topology>
    </subcellularLocation>
</comment>
<evidence type="ECO:0000256" key="7">
    <source>
        <dbReference type="ARBA" id="ARBA00023128"/>
    </source>
</evidence>
<keyword evidence="4 9" id="KW-0812">Transmembrane</keyword>
<keyword evidence="8 9" id="KW-0472">Membrane</keyword>
<feature type="transmembrane region" description="Helical" evidence="9">
    <location>
        <begin position="148"/>
        <end position="168"/>
    </location>
</feature>
<evidence type="ECO:0000313" key="12">
    <source>
        <dbReference type="RefSeq" id="XP_014672940.1"/>
    </source>
</evidence>
<dbReference type="RefSeq" id="XP_014672932.1">
    <property type="nucleotide sequence ID" value="XM_014817446.1"/>
</dbReference>
<comment type="caution">
    <text evidence="9">Lacks conserved residue(s) required for the propagation of feature annotation.</text>
</comment>
<keyword evidence="5" id="KW-0029">Amino-acid transport</keyword>
<dbReference type="RefSeq" id="XP_014672947.1">
    <property type="nucleotide sequence ID" value="XM_014817461.1"/>
</dbReference>
<reference evidence="11 12" key="1">
    <citation type="submission" date="2025-05" db="UniProtKB">
        <authorList>
            <consortium name="RefSeq"/>
        </authorList>
    </citation>
    <scope>IDENTIFICATION</scope>
</reference>
<dbReference type="PANTHER" id="PTHR11153">
    <property type="entry name" value="SIDEROFLEXIN"/>
    <property type="match status" value="1"/>
</dbReference>
<dbReference type="RefSeq" id="XP_014672940.1">
    <property type="nucleotide sequence ID" value="XM_014817454.1"/>
</dbReference>
<gene>
    <name evidence="11 12 13" type="primary">LOC106813322</name>
</gene>
<evidence type="ECO:0000256" key="6">
    <source>
        <dbReference type="ARBA" id="ARBA00022989"/>
    </source>
</evidence>
<accession>A0ABM1EL76</accession>
<organism evidence="10 13">
    <name type="scientific">Priapulus caudatus</name>
    <name type="common">Priapulid worm</name>
    <dbReference type="NCBI Taxonomy" id="37621"/>
    <lineage>
        <taxon>Eukaryota</taxon>
        <taxon>Metazoa</taxon>
        <taxon>Ecdysozoa</taxon>
        <taxon>Scalidophora</taxon>
        <taxon>Priapulida</taxon>
        <taxon>Priapulimorpha</taxon>
        <taxon>Priapulimorphida</taxon>
        <taxon>Priapulidae</taxon>
        <taxon>Priapulus</taxon>
    </lineage>
</organism>
<feature type="transmembrane region" description="Helical" evidence="9">
    <location>
        <begin position="227"/>
        <end position="249"/>
    </location>
</feature>
<keyword evidence="3" id="KW-0813">Transport</keyword>
<sequence>MTDTSSVRLNIDEPRWDQNTFMGRMKHFMSITDMRTVLCSTSELENAKKLVNSYRLGQEPLGTTEEQLWRAKQLYESSFHPDSGELQNVIGRMSFQVPGGMAITGCMMQFYRTNTAVIFWQWINQSFNALVNYTNRNAESDMTPKRIAIAYVTATTSAVLTAIGLKNVLAKRASPLMQRFVPFAAVAAANCVNIPLMRQSEIEDGIMCADENRNKAVQSQVAAAKGITLVLASRIFMAAPGMLLCPIMMERLEKTRWMQRIKLLHAPIQVMMVGCILVVMVPTACSLFPQWNSISTETLKKWEPKKYSDLQDKYHDNMPSTIYFNKGL</sequence>
<evidence type="ECO:0000256" key="4">
    <source>
        <dbReference type="ARBA" id="ARBA00022692"/>
    </source>
</evidence>
<evidence type="ECO:0000256" key="8">
    <source>
        <dbReference type="ARBA" id="ARBA00023136"/>
    </source>
</evidence>
<dbReference type="NCBIfam" id="TIGR00798">
    <property type="entry name" value="mtc"/>
    <property type="match status" value="1"/>
</dbReference>
<dbReference type="InterPro" id="IPR004686">
    <property type="entry name" value="Mtc"/>
</dbReference>
<dbReference type="Pfam" id="PF03820">
    <property type="entry name" value="SFXNs"/>
    <property type="match status" value="1"/>
</dbReference>
<evidence type="ECO:0000313" key="13">
    <source>
        <dbReference type="RefSeq" id="XP_014672947.1"/>
    </source>
</evidence>
<evidence type="ECO:0000256" key="1">
    <source>
        <dbReference type="ARBA" id="ARBA00004225"/>
    </source>
</evidence>